<keyword evidence="5 9" id="KW-0067">ATP-binding</keyword>
<evidence type="ECO:0000313" key="12">
    <source>
        <dbReference type="Proteomes" id="UP000325433"/>
    </source>
</evidence>
<dbReference type="Proteomes" id="UP000325433">
    <property type="component" value="Unassembled WGS sequence"/>
</dbReference>
<name>A0A5N6VS87_9EURO</name>
<evidence type="ECO:0000256" key="2">
    <source>
        <dbReference type="ARBA" id="ARBA00012837"/>
    </source>
</evidence>
<keyword evidence="7 9" id="KW-0030">Aminoacyl-tRNA synthetase</keyword>
<dbReference type="GO" id="GO:0004814">
    <property type="term" value="F:arginine-tRNA ligase activity"/>
    <property type="evidence" value="ECO:0007669"/>
    <property type="project" value="UniProtKB-EC"/>
</dbReference>
<evidence type="ECO:0000259" key="10">
    <source>
        <dbReference type="SMART" id="SM00836"/>
    </source>
</evidence>
<sequence>MADETQPSTSLAHNILPLILENGDNYGYDDRLGLREPNNPDAGRKRIIVEFGSPSIAKPFQAEHMRSAILGGFIANLYERAGWEVIRMNYLGDWGKQFGVLGVGFTKFGAQDALQQDPIAHLFDVYMKTIALGRKEQGTIENMRDAISTGESQGHSMGDMERKLKSLEANSVGERAREYFERMCEGDEEALSLWKKFRDLSVEKYRASFARLNIHYDIYAGESQIKDESLQEVEELMVEKGVSEMSNGAVLVDLTKYSQRLGKVIVRKKDGTSNNLTRDIGAVFERDEEYHYDKMIYVSASQQDIHMAQLLKIIELIGRKDLADKLEHVNFGQVVNNISTGRGTVKSLDDFLRVAKEKVYILMGANKAKYEQVEDPEQFADILGISAFMVQYMASKRIDGYAFDTKRMLSSEGDSGLYLQYSYARLCSIVREADIPPEHLEEADLSLLQEKHATAIVQRLAQWPEVFQTIFKNKEPATVLTYLWRLTHALSSSYEHLNVLDSEPELKLARLTLYSCVRQVLSNAMRLLDLTPLERYQTRQP</sequence>
<dbReference type="GO" id="GO:0006420">
    <property type="term" value="P:arginyl-tRNA aminoacylation"/>
    <property type="evidence" value="ECO:0007669"/>
    <property type="project" value="InterPro"/>
</dbReference>
<dbReference type="SMART" id="SM00836">
    <property type="entry name" value="DALR_1"/>
    <property type="match status" value="1"/>
</dbReference>
<evidence type="ECO:0000256" key="8">
    <source>
        <dbReference type="ARBA" id="ARBA00049339"/>
    </source>
</evidence>
<dbReference type="Pfam" id="PF00750">
    <property type="entry name" value="tRNA-synt_1d"/>
    <property type="match status" value="1"/>
</dbReference>
<keyword evidence="12" id="KW-1185">Reference proteome</keyword>
<evidence type="ECO:0000313" key="11">
    <source>
        <dbReference type="EMBL" id="KAE8311403.1"/>
    </source>
</evidence>
<organism evidence="11 12">
    <name type="scientific">Aspergillus transmontanensis</name>
    <dbReference type="NCBI Taxonomy" id="1034304"/>
    <lineage>
        <taxon>Eukaryota</taxon>
        <taxon>Fungi</taxon>
        <taxon>Dikarya</taxon>
        <taxon>Ascomycota</taxon>
        <taxon>Pezizomycotina</taxon>
        <taxon>Eurotiomycetes</taxon>
        <taxon>Eurotiomycetidae</taxon>
        <taxon>Eurotiales</taxon>
        <taxon>Aspergillaceae</taxon>
        <taxon>Aspergillus</taxon>
        <taxon>Aspergillus subgen. Circumdati</taxon>
    </lineage>
</organism>
<dbReference type="InterPro" id="IPR014729">
    <property type="entry name" value="Rossmann-like_a/b/a_fold"/>
</dbReference>
<dbReference type="SUPFAM" id="SSF47323">
    <property type="entry name" value="Anticodon-binding domain of a subclass of class I aminoacyl-tRNA synthetases"/>
    <property type="match status" value="1"/>
</dbReference>
<evidence type="ECO:0000256" key="5">
    <source>
        <dbReference type="ARBA" id="ARBA00022840"/>
    </source>
</evidence>
<dbReference type="PANTHER" id="PTHR11956:SF11">
    <property type="entry name" value="ARGININE--TRNA LIGASE, MITOCHONDRIAL-RELATED"/>
    <property type="match status" value="1"/>
</dbReference>
<dbReference type="Pfam" id="PF05746">
    <property type="entry name" value="DALR_1"/>
    <property type="match status" value="1"/>
</dbReference>
<comment type="similarity">
    <text evidence="1 9">Belongs to the class-I aminoacyl-tRNA synthetase family.</text>
</comment>
<dbReference type="NCBIfam" id="TIGR00456">
    <property type="entry name" value="argS"/>
    <property type="match status" value="1"/>
</dbReference>
<dbReference type="GO" id="GO:0005524">
    <property type="term" value="F:ATP binding"/>
    <property type="evidence" value="ECO:0007669"/>
    <property type="project" value="UniProtKB-KW"/>
</dbReference>
<dbReference type="SUPFAM" id="SSF52374">
    <property type="entry name" value="Nucleotidylyl transferase"/>
    <property type="match status" value="1"/>
</dbReference>
<protein>
    <recommendedName>
        <fullName evidence="2">arginine--tRNA ligase</fullName>
        <ecNumber evidence="2">6.1.1.19</ecNumber>
    </recommendedName>
</protein>
<dbReference type="PRINTS" id="PR01038">
    <property type="entry name" value="TRNASYNTHARG"/>
</dbReference>
<dbReference type="GO" id="GO:0032543">
    <property type="term" value="P:mitochondrial translation"/>
    <property type="evidence" value="ECO:0007669"/>
    <property type="project" value="TreeGrafter"/>
</dbReference>
<evidence type="ECO:0000256" key="9">
    <source>
        <dbReference type="RuleBase" id="RU363038"/>
    </source>
</evidence>
<dbReference type="CDD" id="cd07956">
    <property type="entry name" value="Anticodon_Ia_Arg"/>
    <property type="match status" value="1"/>
</dbReference>
<feature type="domain" description="DALR anticodon binding" evidence="10">
    <location>
        <begin position="419"/>
        <end position="536"/>
    </location>
</feature>
<dbReference type="InterPro" id="IPR009080">
    <property type="entry name" value="tRNAsynth_Ia_anticodon-bd"/>
</dbReference>
<gene>
    <name evidence="11" type="ORF">BDV41DRAFT_578684</name>
</gene>
<proteinExistence type="inferred from homology"/>
<accession>A0A5N6VS87</accession>
<dbReference type="Gene3D" id="1.10.730.10">
    <property type="entry name" value="Isoleucyl-tRNA Synthetase, Domain 1"/>
    <property type="match status" value="1"/>
</dbReference>
<dbReference type="FunFam" id="1.10.730.10:FF:000006">
    <property type="entry name" value="Arginyl-tRNA synthetase 2, mitochondrial"/>
    <property type="match status" value="1"/>
</dbReference>
<evidence type="ECO:0000256" key="7">
    <source>
        <dbReference type="ARBA" id="ARBA00023146"/>
    </source>
</evidence>
<evidence type="ECO:0000256" key="1">
    <source>
        <dbReference type="ARBA" id="ARBA00005594"/>
    </source>
</evidence>
<dbReference type="InterPro" id="IPR001278">
    <property type="entry name" value="Arg-tRNA-ligase"/>
</dbReference>
<evidence type="ECO:0000256" key="3">
    <source>
        <dbReference type="ARBA" id="ARBA00022598"/>
    </source>
</evidence>
<evidence type="ECO:0000256" key="6">
    <source>
        <dbReference type="ARBA" id="ARBA00022917"/>
    </source>
</evidence>
<keyword evidence="3 9" id="KW-0436">Ligase</keyword>
<evidence type="ECO:0000256" key="4">
    <source>
        <dbReference type="ARBA" id="ARBA00022741"/>
    </source>
</evidence>
<dbReference type="PANTHER" id="PTHR11956">
    <property type="entry name" value="ARGINYL-TRNA SYNTHETASE"/>
    <property type="match status" value="1"/>
</dbReference>
<dbReference type="EC" id="6.1.1.19" evidence="2"/>
<dbReference type="Gene3D" id="3.40.50.620">
    <property type="entry name" value="HUPs"/>
    <property type="match status" value="1"/>
</dbReference>
<dbReference type="InterPro" id="IPR035684">
    <property type="entry name" value="ArgRS_core"/>
</dbReference>
<comment type="catalytic activity">
    <reaction evidence="8">
        <text>tRNA(Arg) + L-arginine + ATP = L-arginyl-tRNA(Arg) + AMP + diphosphate</text>
        <dbReference type="Rhea" id="RHEA:20301"/>
        <dbReference type="Rhea" id="RHEA-COMP:9658"/>
        <dbReference type="Rhea" id="RHEA-COMP:9673"/>
        <dbReference type="ChEBI" id="CHEBI:30616"/>
        <dbReference type="ChEBI" id="CHEBI:32682"/>
        <dbReference type="ChEBI" id="CHEBI:33019"/>
        <dbReference type="ChEBI" id="CHEBI:78442"/>
        <dbReference type="ChEBI" id="CHEBI:78513"/>
        <dbReference type="ChEBI" id="CHEBI:456215"/>
        <dbReference type="EC" id="6.1.1.19"/>
    </reaction>
</comment>
<dbReference type="AlphaFoldDB" id="A0A5N6VS87"/>
<dbReference type="GO" id="GO:0005739">
    <property type="term" value="C:mitochondrion"/>
    <property type="evidence" value="ECO:0007669"/>
    <property type="project" value="TreeGrafter"/>
</dbReference>
<keyword evidence="4 9" id="KW-0547">Nucleotide-binding</keyword>
<keyword evidence="6 9" id="KW-0648">Protein biosynthesis</keyword>
<dbReference type="InterPro" id="IPR008909">
    <property type="entry name" value="DALR_anticod-bd"/>
</dbReference>
<dbReference type="EMBL" id="ML738343">
    <property type="protein sequence ID" value="KAE8311403.1"/>
    <property type="molecule type" value="Genomic_DNA"/>
</dbReference>
<reference evidence="12" key="1">
    <citation type="submission" date="2019-04" db="EMBL/GenBank/DDBJ databases">
        <title>Friends and foes A comparative genomics studyof 23 Aspergillus species from section Flavi.</title>
        <authorList>
            <consortium name="DOE Joint Genome Institute"/>
            <person name="Kjaerbolling I."/>
            <person name="Vesth T."/>
            <person name="Frisvad J.C."/>
            <person name="Nybo J.L."/>
            <person name="Theobald S."/>
            <person name="Kildgaard S."/>
            <person name="Isbrandt T."/>
            <person name="Kuo A."/>
            <person name="Sato A."/>
            <person name="Lyhne E.K."/>
            <person name="Kogle M.E."/>
            <person name="Wiebenga A."/>
            <person name="Kun R.S."/>
            <person name="Lubbers R.J."/>
            <person name="Makela M.R."/>
            <person name="Barry K."/>
            <person name="Chovatia M."/>
            <person name="Clum A."/>
            <person name="Daum C."/>
            <person name="Haridas S."/>
            <person name="He G."/>
            <person name="LaButti K."/>
            <person name="Lipzen A."/>
            <person name="Mondo S."/>
            <person name="Riley R."/>
            <person name="Salamov A."/>
            <person name="Simmons B.A."/>
            <person name="Magnuson J.K."/>
            <person name="Henrissat B."/>
            <person name="Mortensen U.H."/>
            <person name="Larsen T.O."/>
            <person name="Devries R.P."/>
            <person name="Grigoriev I.V."/>
            <person name="Machida M."/>
            <person name="Baker S.E."/>
            <person name="Andersen M.R."/>
        </authorList>
    </citation>
    <scope>NUCLEOTIDE SEQUENCE [LARGE SCALE GENOMIC DNA]</scope>
    <source>
        <strain evidence="12">CBS 130015</strain>
    </source>
</reference>